<accession>A0A941DZ60</accession>
<keyword evidence="3" id="KW-1185">Reference proteome</keyword>
<dbReference type="Proteomes" id="UP000675284">
    <property type="component" value="Unassembled WGS sequence"/>
</dbReference>
<keyword evidence="1" id="KW-1133">Transmembrane helix</keyword>
<feature type="transmembrane region" description="Helical" evidence="1">
    <location>
        <begin position="6"/>
        <end position="24"/>
    </location>
</feature>
<proteinExistence type="predicted"/>
<sequence>MKKGYLYSAGAAGVIGATMAGYFLKNKDNRQKVKDKITNYQNGIRTTFEDAGVPDQSENQDLAQLENAKMVSEGSQFGVQYYTEHKDNNAIEHQQ</sequence>
<keyword evidence="1" id="KW-0472">Membrane</keyword>
<keyword evidence="1" id="KW-0812">Transmembrane</keyword>
<evidence type="ECO:0000313" key="3">
    <source>
        <dbReference type="Proteomes" id="UP000675284"/>
    </source>
</evidence>
<name>A0A941DZ60_9BACI</name>
<dbReference type="RefSeq" id="WP_026680766.1">
    <property type="nucleotide sequence ID" value="NZ_BAAACY010000148.1"/>
</dbReference>
<comment type="caution">
    <text evidence="2">The sequence shown here is derived from an EMBL/GenBank/DDBJ whole genome shotgun (WGS) entry which is preliminary data.</text>
</comment>
<reference evidence="2" key="1">
    <citation type="submission" date="2021-04" db="EMBL/GenBank/DDBJ databases">
        <title>Isolation and polyphasic classification of algal microorganism.</title>
        <authorList>
            <person name="Wang S."/>
        </authorList>
    </citation>
    <scope>NUCLEOTIDE SEQUENCE</scope>
    <source>
        <strain evidence="2">720a</strain>
    </source>
</reference>
<evidence type="ECO:0008006" key="4">
    <source>
        <dbReference type="Google" id="ProtNLM"/>
    </source>
</evidence>
<evidence type="ECO:0000256" key="1">
    <source>
        <dbReference type="SAM" id="Phobius"/>
    </source>
</evidence>
<dbReference type="EMBL" id="JAGSOT010000083">
    <property type="protein sequence ID" value="MBR7798027.1"/>
    <property type="molecule type" value="Genomic_DNA"/>
</dbReference>
<protein>
    <recommendedName>
        <fullName evidence="4">YtxH domain-containing protein</fullName>
    </recommendedName>
</protein>
<evidence type="ECO:0000313" key="2">
    <source>
        <dbReference type="EMBL" id="MBR7798027.1"/>
    </source>
</evidence>
<organism evidence="2 3">
    <name type="scientific">Virgibacillus salarius</name>
    <dbReference type="NCBI Taxonomy" id="447199"/>
    <lineage>
        <taxon>Bacteria</taxon>
        <taxon>Bacillati</taxon>
        <taxon>Bacillota</taxon>
        <taxon>Bacilli</taxon>
        <taxon>Bacillales</taxon>
        <taxon>Bacillaceae</taxon>
        <taxon>Virgibacillus</taxon>
    </lineage>
</organism>
<gene>
    <name evidence="2" type="ORF">KCX74_18540</name>
</gene>
<dbReference type="AlphaFoldDB" id="A0A941DZ60"/>